<protein>
    <submittedName>
        <fullName evidence="1">Uncharacterized protein</fullName>
    </submittedName>
</protein>
<dbReference type="AlphaFoldDB" id="A0A1E5T9S1"/>
<dbReference type="OrthoDB" id="1419291at2"/>
<dbReference type="Proteomes" id="UP000095713">
    <property type="component" value="Unassembled WGS sequence"/>
</dbReference>
<sequence>MQTILTISPAIQNYGVDFVKRWNVSWISPSERMPYEAMENNDEPKLIEYHFEDEKGNRIDKNEINIGEIIYLKINTKNAIGKSLQINLDDNYKDFEHNGNTLINDVLNNIKITDDTCKVQLKAVKQKEE</sequence>
<dbReference type="STRING" id="1849968.A8C32_01285"/>
<reference evidence="1 2" key="1">
    <citation type="submission" date="2016-05" db="EMBL/GenBank/DDBJ databases">
        <title>Draft Genome Sequence of Algibacter sp. Strain SK-16 Isolated from the Surface Water of Aburatsubo Inlet.</title>
        <authorList>
            <person name="Wong S.-K."/>
            <person name="Yoshizawa S."/>
            <person name="Nakajima Y."/>
            <person name="Ogura Y."/>
            <person name="Tetsuya H."/>
            <person name="Hamasaki K."/>
        </authorList>
    </citation>
    <scope>NUCLEOTIDE SEQUENCE [LARGE SCALE GENOMIC DNA]</scope>
    <source>
        <strain evidence="1 2">SK-16</strain>
    </source>
</reference>
<evidence type="ECO:0000313" key="1">
    <source>
        <dbReference type="EMBL" id="OEK08122.1"/>
    </source>
</evidence>
<evidence type="ECO:0000313" key="2">
    <source>
        <dbReference type="Proteomes" id="UP000095713"/>
    </source>
</evidence>
<proteinExistence type="predicted"/>
<accession>A0A1E5T9S1</accession>
<comment type="caution">
    <text evidence="1">The sequence shown here is derived from an EMBL/GenBank/DDBJ whole genome shotgun (WGS) entry which is preliminary data.</text>
</comment>
<organism evidence="1 2">
    <name type="scientific">Flavivirga aquatica</name>
    <dbReference type="NCBI Taxonomy" id="1849968"/>
    <lineage>
        <taxon>Bacteria</taxon>
        <taxon>Pseudomonadati</taxon>
        <taxon>Bacteroidota</taxon>
        <taxon>Flavobacteriia</taxon>
        <taxon>Flavobacteriales</taxon>
        <taxon>Flavobacteriaceae</taxon>
        <taxon>Flavivirga</taxon>
    </lineage>
</organism>
<gene>
    <name evidence="1" type="ORF">A8C32_01285</name>
</gene>
<dbReference type="EMBL" id="MDJD01000034">
    <property type="protein sequence ID" value="OEK08122.1"/>
    <property type="molecule type" value="Genomic_DNA"/>
</dbReference>
<keyword evidence="2" id="KW-1185">Reference proteome</keyword>
<name>A0A1E5T9S1_9FLAO</name>